<dbReference type="RefSeq" id="WP_011770852.1">
    <property type="nucleotide sequence ID" value="NC_008709.1"/>
</dbReference>
<dbReference type="AlphaFoldDB" id="A1SXS9"/>
<evidence type="ECO:0000313" key="2">
    <source>
        <dbReference type="EMBL" id="ABM04294.1"/>
    </source>
</evidence>
<accession>A1SXS9</accession>
<gene>
    <name evidence="2" type="ordered locus">Ping_2573</name>
</gene>
<sequence>MGFRFRRSISVCPGVRINIGKSGVSSMSIGPRGASVTVGKRGTHANIGLPGTGLSYRKKMSDNSSDKNIPAQVDNSELIKYLETIESEMDCIINIHLLTPNINNGISFQTLKLQYQQSLSVPFNIHQPLKPTKPIPNEKPILSNGIFAGFFDTEKSKQQHQIQLQADLKHWEENNIKNNANYIKKRIAWANEYALWHSDKTEHDHTRLQNQSQINELFSTDRNFFENKLNEALALTEWPRETNISFEVILDQSLMIIDVDLPEFEDIPEVNFRLNKKGDGLLEKQKSGKQIRLEYAQLVHGILMRIAGIGFYCLPLNSVKVSGYTQRINNATGYVEDEYILAVEIQREAFSSLNFDALDNVNPVHALEQYNLSREMSVTGLFKKLN</sequence>
<feature type="domain" description="DUF4236" evidence="1">
    <location>
        <begin position="3"/>
        <end position="57"/>
    </location>
</feature>
<dbReference type="HOGENOM" id="CLU_065573_0_0_6"/>
<keyword evidence="3" id="KW-1185">Reference proteome</keyword>
<evidence type="ECO:0000259" key="1">
    <source>
        <dbReference type="Pfam" id="PF14020"/>
    </source>
</evidence>
<dbReference type="KEGG" id="pin:Ping_2573"/>
<reference evidence="2 3" key="1">
    <citation type="submission" date="2007-01" db="EMBL/GenBank/DDBJ databases">
        <title>Complete sequence of Psychromonas ingrahamii 37.</title>
        <authorList>
            <consortium name="US DOE Joint Genome Institute"/>
            <person name="Copeland A."/>
            <person name="Lucas S."/>
            <person name="Lapidus A."/>
            <person name="Barry K."/>
            <person name="Detter J.C."/>
            <person name="Glavina del Rio T."/>
            <person name="Hammon N."/>
            <person name="Israni S."/>
            <person name="Dalin E."/>
            <person name="Tice H."/>
            <person name="Pitluck S."/>
            <person name="Thompson L.S."/>
            <person name="Brettin T."/>
            <person name="Bruce D."/>
            <person name="Han C."/>
            <person name="Tapia R."/>
            <person name="Schmutz J."/>
            <person name="Larimer F."/>
            <person name="Land M."/>
            <person name="Hauser L."/>
            <person name="Kyrpides N."/>
            <person name="Ivanova N."/>
            <person name="Staley J."/>
            <person name="Richardson P."/>
        </authorList>
    </citation>
    <scope>NUCLEOTIDE SEQUENCE [LARGE SCALE GENOMIC DNA]</scope>
    <source>
        <strain evidence="2 3">37</strain>
    </source>
</reference>
<dbReference type="InterPro" id="IPR025330">
    <property type="entry name" value="DUF4236"/>
</dbReference>
<evidence type="ECO:0000313" key="3">
    <source>
        <dbReference type="Proteomes" id="UP000000639"/>
    </source>
</evidence>
<name>A1SXS9_PSYIN</name>
<dbReference type="Pfam" id="PF14020">
    <property type="entry name" value="DUF4236"/>
    <property type="match status" value="1"/>
</dbReference>
<dbReference type="Proteomes" id="UP000000639">
    <property type="component" value="Chromosome"/>
</dbReference>
<protein>
    <recommendedName>
        <fullName evidence="1">DUF4236 domain-containing protein</fullName>
    </recommendedName>
</protein>
<dbReference type="OrthoDB" id="983149at2"/>
<dbReference type="EMBL" id="CP000510">
    <property type="protein sequence ID" value="ABM04294.1"/>
    <property type="molecule type" value="Genomic_DNA"/>
</dbReference>
<organism evidence="2 3">
    <name type="scientific">Psychromonas ingrahamii (strain DSM 17664 / CCUG 51855 / 37)</name>
    <dbReference type="NCBI Taxonomy" id="357804"/>
    <lineage>
        <taxon>Bacteria</taxon>
        <taxon>Pseudomonadati</taxon>
        <taxon>Pseudomonadota</taxon>
        <taxon>Gammaproteobacteria</taxon>
        <taxon>Alteromonadales</taxon>
        <taxon>Psychromonadaceae</taxon>
        <taxon>Psychromonas</taxon>
    </lineage>
</organism>
<proteinExistence type="predicted"/>
<dbReference type="STRING" id="357804.Ping_2573"/>
<dbReference type="eggNOG" id="COG0457">
    <property type="taxonomic scope" value="Bacteria"/>
</dbReference>